<feature type="domain" description="Glycosyltransferase 61 catalytic" evidence="4">
    <location>
        <begin position="106"/>
        <end position="279"/>
    </location>
</feature>
<evidence type="ECO:0000256" key="2">
    <source>
        <dbReference type="ARBA" id="ARBA00022679"/>
    </source>
</evidence>
<dbReference type="AlphaFoldDB" id="A0AAE6JID3"/>
<evidence type="ECO:0000313" key="5">
    <source>
        <dbReference type="EMBL" id="QEM05978.1"/>
    </source>
</evidence>
<dbReference type="PANTHER" id="PTHR20961">
    <property type="entry name" value="GLYCOSYLTRANSFERASE"/>
    <property type="match status" value="1"/>
</dbReference>
<proteinExistence type="predicted"/>
<evidence type="ECO:0000259" key="4">
    <source>
        <dbReference type="Pfam" id="PF04577"/>
    </source>
</evidence>
<gene>
    <name evidence="5" type="ORF">DIU31_021610</name>
</gene>
<protein>
    <submittedName>
        <fullName evidence="5">Glycosyltransferase family 61 protein</fullName>
    </submittedName>
</protein>
<evidence type="ECO:0000256" key="1">
    <source>
        <dbReference type="ARBA" id="ARBA00022676"/>
    </source>
</evidence>
<accession>A0AAE6JID3</accession>
<dbReference type="Pfam" id="PF04577">
    <property type="entry name" value="Glyco_transf_61"/>
    <property type="match status" value="1"/>
</dbReference>
<dbReference type="InterPro" id="IPR007657">
    <property type="entry name" value="Glycosyltransferase_61"/>
</dbReference>
<evidence type="ECO:0000313" key="6">
    <source>
        <dbReference type="Proteomes" id="UP000250557"/>
    </source>
</evidence>
<keyword evidence="2" id="KW-0808">Transferase</keyword>
<dbReference type="EMBL" id="CP043451">
    <property type="protein sequence ID" value="QEM05978.1"/>
    <property type="molecule type" value="Genomic_DNA"/>
</dbReference>
<keyword evidence="1" id="KW-0328">Glycosyltransferase</keyword>
<dbReference type="InterPro" id="IPR049625">
    <property type="entry name" value="Glyco_transf_61_cat"/>
</dbReference>
<sequence>MPECIVLSLPRNVQEGEKHLFASFLSFKTPQIKVKNLKNVFVTNSGFCLNGRGLVKESHHAYPAHLDKYLKEASFYYYDALHNPDKLVYLESEDRFLMIHHPWFMYYHWLCESIFRLWAVKDNLSQLILLLPEEYAGIDFVDKTLLPFGVGKIFYIPKGKSLMVRNLCLPQIKPFIESYDYKLLLQVRDFYLNYVTSNYAYNFNLGDRLYISREKAARKKIINEPELVPVLKRYGFKIIYNEDYDFFEQVAIYSRATCVISIHGSGLTNMLFMPPGGVVFEFQKRLTNSRDWHSVAFWSLSEVLKHHYYHQICEPSDVQADYFTANYIVDINLFEKNMELLALDLK</sequence>
<organism evidence="5 6">
    <name type="scientific">Mucilaginibacter rubeus</name>
    <dbReference type="NCBI Taxonomy" id="2027860"/>
    <lineage>
        <taxon>Bacteria</taxon>
        <taxon>Pseudomonadati</taxon>
        <taxon>Bacteroidota</taxon>
        <taxon>Sphingobacteriia</taxon>
        <taxon>Sphingobacteriales</taxon>
        <taxon>Sphingobacteriaceae</taxon>
        <taxon>Mucilaginibacter</taxon>
    </lineage>
</organism>
<evidence type="ECO:0000256" key="3">
    <source>
        <dbReference type="ARBA" id="ARBA00023180"/>
    </source>
</evidence>
<dbReference type="GO" id="GO:0016757">
    <property type="term" value="F:glycosyltransferase activity"/>
    <property type="evidence" value="ECO:0007669"/>
    <property type="project" value="UniProtKB-KW"/>
</dbReference>
<dbReference type="Proteomes" id="UP000250557">
    <property type="component" value="Chromosome"/>
</dbReference>
<name>A0AAE6JID3_9SPHI</name>
<keyword evidence="3" id="KW-0325">Glycoprotein</keyword>
<reference evidence="5 6" key="1">
    <citation type="submission" date="2019-08" db="EMBL/GenBank/DDBJ databases">
        <title>Comparative genome analysis confer to the adaptation heavy metal polluted environment.</title>
        <authorList>
            <person name="Li Y."/>
        </authorList>
    </citation>
    <scope>NUCLEOTIDE SEQUENCE [LARGE SCALE GENOMIC DNA]</scope>
    <source>
        <strain evidence="5 6">P2</strain>
    </source>
</reference>